<accession>A0A410X197</accession>
<dbReference type="PANTHER" id="PTHR37423:SF2">
    <property type="entry name" value="MEMBRANE-BOUND LYTIC MUREIN TRANSGLYCOSYLASE C"/>
    <property type="match status" value="1"/>
</dbReference>
<protein>
    <submittedName>
        <fullName evidence="3">Transglycosylase</fullName>
    </submittedName>
</protein>
<dbReference type="RefSeq" id="WP_042230000.1">
    <property type="nucleotide sequence ID" value="NZ_CP026520.1"/>
</dbReference>
<feature type="domain" description="Transglycosylase SLT" evidence="2">
    <location>
        <begin position="127"/>
        <end position="223"/>
    </location>
</feature>
<dbReference type="SUPFAM" id="SSF53955">
    <property type="entry name" value="Lysozyme-like"/>
    <property type="match status" value="1"/>
</dbReference>
<evidence type="ECO:0000259" key="2">
    <source>
        <dbReference type="Pfam" id="PF01464"/>
    </source>
</evidence>
<dbReference type="PROSITE" id="PS00922">
    <property type="entry name" value="TRANSGLYCOSYLASE"/>
    <property type="match status" value="1"/>
</dbReference>
<dbReference type="EMBL" id="CP026520">
    <property type="protein sequence ID" value="QAV20386.1"/>
    <property type="molecule type" value="Genomic_DNA"/>
</dbReference>
<dbReference type="InterPro" id="IPR000189">
    <property type="entry name" value="Transglyc_AS"/>
</dbReference>
<dbReference type="Pfam" id="PF01464">
    <property type="entry name" value="SLT"/>
    <property type="match status" value="1"/>
</dbReference>
<evidence type="ECO:0000313" key="4">
    <source>
        <dbReference type="Proteomes" id="UP000288943"/>
    </source>
</evidence>
<dbReference type="OrthoDB" id="9815002at2"/>
<dbReference type="InterPro" id="IPR008258">
    <property type="entry name" value="Transglycosylase_SLT_dom_1"/>
</dbReference>
<dbReference type="GeneID" id="95379160"/>
<dbReference type="PANTHER" id="PTHR37423">
    <property type="entry name" value="SOLUBLE LYTIC MUREIN TRANSGLYCOSYLASE-RELATED"/>
    <property type="match status" value="1"/>
</dbReference>
<dbReference type="CDD" id="cd16896">
    <property type="entry name" value="LT_Slt70-like"/>
    <property type="match status" value="1"/>
</dbReference>
<reference evidence="3 4" key="1">
    <citation type="submission" date="2018-01" db="EMBL/GenBank/DDBJ databases">
        <title>The whole genome sequencing and assembly of Paenibacillus chitinolyticus KCCM 41400 strain.</title>
        <authorList>
            <person name="Kim J.-Y."/>
            <person name="Park M.-K."/>
            <person name="Lee Y.-J."/>
            <person name="Yi H."/>
            <person name="Bahn Y.-S."/>
            <person name="Kim J.F."/>
            <person name="Lee D.-W."/>
        </authorList>
    </citation>
    <scope>NUCLEOTIDE SEQUENCE [LARGE SCALE GENOMIC DNA]</scope>
    <source>
        <strain evidence="3 4">KCCM 41400</strain>
    </source>
</reference>
<dbReference type="GO" id="GO:0008933">
    <property type="term" value="F:peptidoglycan lytic transglycosylase activity"/>
    <property type="evidence" value="ECO:0007669"/>
    <property type="project" value="InterPro"/>
</dbReference>
<proteinExistence type="inferred from homology"/>
<dbReference type="InterPro" id="IPR023346">
    <property type="entry name" value="Lysozyme-like_dom_sf"/>
</dbReference>
<dbReference type="GO" id="GO:0000270">
    <property type="term" value="P:peptidoglycan metabolic process"/>
    <property type="evidence" value="ECO:0007669"/>
    <property type="project" value="InterPro"/>
</dbReference>
<organism evidence="3 4">
    <name type="scientific">Paenibacillus chitinolyticus</name>
    <dbReference type="NCBI Taxonomy" id="79263"/>
    <lineage>
        <taxon>Bacteria</taxon>
        <taxon>Bacillati</taxon>
        <taxon>Bacillota</taxon>
        <taxon>Bacilli</taxon>
        <taxon>Bacillales</taxon>
        <taxon>Paenibacillaceae</taxon>
        <taxon>Paenibacillus</taxon>
    </lineage>
</organism>
<sequence length="261" mass="27396">MVSIDPRLMKELLKLEMLNKSTLFSGAGGGVSGASEPGEEFSSLLNTLLMEQGGLSADPAGESALGILPLEALQGAWTGSAGAVPAAAGTGLSVQRQAKALRSYETAAGAVQASLPASAREAAYDAYIVQASERTGVDPALIKAVIRQESSFNPNTVSRAGAKGLMQLMDGTANGLGVTNAFDPEQNIQGGAQYLSYQLKRFDGNVGVALAAYNAGPGRVNKLGIKNDSDLLEKMHLLPNETQQYVKKVMNAKERYDREFT</sequence>
<evidence type="ECO:0000256" key="1">
    <source>
        <dbReference type="ARBA" id="ARBA00007734"/>
    </source>
</evidence>
<dbReference type="Proteomes" id="UP000288943">
    <property type="component" value="Chromosome"/>
</dbReference>
<evidence type="ECO:0000313" key="3">
    <source>
        <dbReference type="EMBL" id="QAV20386.1"/>
    </source>
</evidence>
<dbReference type="KEGG" id="pchi:PC41400_23020"/>
<dbReference type="GO" id="GO:0016020">
    <property type="term" value="C:membrane"/>
    <property type="evidence" value="ECO:0007669"/>
    <property type="project" value="InterPro"/>
</dbReference>
<name>A0A410X197_9BACL</name>
<dbReference type="AlphaFoldDB" id="A0A410X197"/>
<dbReference type="Gene3D" id="1.10.530.10">
    <property type="match status" value="1"/>
</dbReference>
<comment type="similarity">
    <text evidence="1">Belongs to the transglycosylase Slt family.</text>
</comment>
<gene>
    <name evidence="3" type="ORF">PC41400_23020</name>
</gene>